<dbReference type="Gene3D" id="1.20.1050.10">
    <property type="match status" value="1"/>
</dbReference>
<dbReference type="SUPFAM" id="SSF47616">
    <property type="entry name" value="GST C-terminal domain-like"/>
    <property type="match status" value="1"/>
</dbReference>
<dbReference type="InterPro" id="IPR036249">
    <property type="entry name" value="Thioredoxin-like_sf"/>
</dbReference>
<dbReference type="EMBL" id="JACVVX010000002">
    <property type="protein sequence ID" value="MBD0414333.1"/>
    <property type="molecule type" value="Genomic_DNA"/>
</dbReference>
<feature type="domain" description="GST N-terminal" evidence="1">
    <location>
        <begin position="1"/>
        <end position="83"/>
    </location>
</feature>
<dbReference type="PROSITE" id="PS50404">
    <property type="entry name" value="GST_NTER"/>
    <property type="match status" value="1"/>
</dbReference>
<dbReference type="SFLD" id="SFLDS00019">
    <property type="entry name" value="Glutathione_Transferase_(cytos"/>
    <property type="match status" value="1"/>
</dbReference>
<dbReference type="RefSeq" id="WP_188163788.1">
    <property type="nucleotide sequence ID" value="NZ_JACVVX010000002.1"/>
</dbReference>
<dbReference type="SUPFAM" id="SSF52833">
    <property type="entry name" value="Thioredoxin-like"/>
    <property type="match status" value="1"/>
</dbReference>
<dbReference type="Pfam" id="PF13417">
    <property type="entry name" value="GST_N_3"/>
    <property type="match status" value="1"/>
</dbReference>
<dbReference type="PANTHER" id="PTHR44051">
    <property type="entry name" value="GLUTATHIONE S-TRANSFERASE-RELATED"/>
    <property type="match status" value="1"/>
</dbReference>
<dbReference type="PROSITE" id="PS50405">
    <property type="entry name" value="GST_CTER"/>
    <property type="match status" value="1"/>
</dbReference>
<dbReference type="InterPro" id="IPR040079">
    <property type="entry name" value="Glutathione_S-Trfase"/>
</dbReference>
<evidence type="ECO:0000313" key="3">
    <source>
        <dbReference type="EMBL" id="MBD0414333.1"/>
    </source>
</evidence>
<dbReference type="Gene3D" id="3.40.30.10">
    <property type="entry name" value="Glutaredoxin"/>
    <property type="match status" value="1"/>
</dbReference>
<dbReference type="Pfam" id="PF00043">
    <property type="entry name" value="GST_C"/>
    <property type="match status" value="1"/>
</dbReference>
<dbReference type="InterPro" id="IPR010987">
    <property type="entry name" value="Glutathione-S-Trfase_C-like"/>
</dbReference>
<dbReference type="CDD" id="cd00299">
    <property type="entry name" value="GST_C_family"/>
    <property type="match status" value="1"/>
</dbReference>
<dbReference type="SFLD" id="SFLDG00358">
    <property type="entry name" value="Main_(cytGST)"/>
    <property type="match status" value="1"/>
</dbReference>
<sequence>MVLRLYSHPLSSFSHKVLIPLYENDTPFEPIVVDFGDPASLAAFKAVWPMGKMPALVDTDRGETVAESSIVIEYLDRHHRGAVRFLPDDPDLARKARFWDRFFDFHVHILMQQIVGDRLRPEGKSDPTGVEKARRLLRDAYGVIETRMAGRTWAMGDTFGIADCSAAPALFYADTAEPIGDQFPETKAYLLRLCARPSYRRVLKEARPYFRYFPLEKKPVIPEA</sequence>
<dbReference type="PANTHER" id="PTHR44051:SF9">
    <property type="entry name" value="GLUTATHIONE S-TRANSFERASE 1"/>
    <property type="match status" value="1"/>
</dbReference>
<accession>A0A8J6PHS9</accession>
<gene>
    <name evidence="3" type="ORF">ICI42_06685</name>
</gene>
<comment type="caution">
    <text evidence="3">The sequence shown here is derived from an EMBL/GenBank/DDBJ whole genome shotgun (WGS) entry which is preliminary data.</text>
</comment>
<proteinExistence type="predicted"/>
<dbReference type="Proteomes" id="UP000643405">
    <property type="component" value="Unassembled WGS sequence"/>
</dbReference>
<dbReference type="AlphaFoldDB" id="A0A8J6PHS9"/>
<dbReference type="InterPro" id="IPR036282">
    <property type="entry name" value="Glutathione-S-Trfase_C_sf"/>
</dbReference>
<dbReference type="InterPro" id="IPR004045">
    <property type="entry name" value="Glutathione_S-Trfase_N"/>
</dbReference>
<evidence type="ECO:0000313" key="4">
    <source>
        <dbReference type="Proteomes" id="UP000643405"/>
    </source>
</evidence>
<reference evidence="3" key="1">
    <citation type="submission" date="2020-09" db="EMBL/GenBank/DDBJ databases">
        <title>Genome seq and assembly of Tianweitania sp.</title>
        <authorList>
            <person name="Chhetri G."/>
        </authorList>
    </citation>
    <scope>NUCLEOTIDE SEQUENCE</scope>
    <source>
        <strain evidence="3">Rool2</strain>
    </source>
</reference>
<evidence type="ECO:0000259" key="2">
    <source>
        <dbReference type="PROSITE" id="PS50405"/>
    </source>
</evidence>
<dbReference type="InterPro" id="IPR004046">
    <property type="entry name" value="GST_C"/>
</dbReference>
<protein>
    <submittedName>
        <fullName evidence="3">Glutathione S-transferase family protein</fullName>
    </submittedName>
</protein>
<feature type="domain" description="GST C-terminal" evidence="2">
    <location>
        <begin position="92"/>
        <end position="212"/>
    </location>
</feature>
<keyword evidence="4" id="KW-1185">Reference proteome</keyword>
<evidence type="ECO:0000259" key="1">
    <source>
        <dbReference type="PROSITE" id="PS50404"/>
    </source>
</evidence>
<organism evidence="3 4">
    <name type="scientific">Oryzicola mucosus</name>
    <dbReference type="NCBI Taxonomy" id="2767425"/>
    <lineage>
        <taxon>Bacteria</taxon>
        <taxon>Pseudomonadati</taxon>
        <taxon>Pseudomonadota</taxon>
        <taxon>Alphaproteobacteria</taxon>
        <taxon>Hyphomicrobiales</taxon>
        <taxon>Phyllobacteriaceae</taxon>
        <taxon>Oryzicola</taxon>
    </lineage>
</organism>
<dbReference type="CDD" id="cd00570">
    <property type="entry name" value="GST_N_family"/>
    <property type="match status" value="1"/>
</dbReference>
<name>A0A8J6PHS9_9HYPH</name>